<organism evidence="1 2">
    <name type="scientific">Actinomyces bouchesdurhonensis</name>
    <dbReference type="NCBI Taxonomy" id="1852361"/>
    <lineage>
        <taxon>Bacteria</taxon>
        <taxon>Bacillati</taxon>
        <taxon>Actinomycetota</taxon>
        <taxon>Actinomycetes</taxon>
        <taxon>Actinomycetales</taxon>
        <taxon>Actinomycetaceae</taxon>
        <taxon>Actinomyces</taxon>
    </lineage>
</organism>
<evidence type="ECO:0000313" key="2">
    <source>
        <dbReference type="Proteomes" id="UP000759246"/>
    </source>
</evidence>
<name>A0A929RRK7_9ACTO</name>
<dbReference type="EMBL" id="JABZGF010000165">
    <property type="protein sequence ID" value="MBF0966649.1"/>
    <property type="molecule type" value="Genomic_DNA"/>
</dbReference>
<accession>A0A929RRK7</accession>
<dbReference type="AlphaFoldDB" id="A0A929RRK7"/>
<evidence type="ECO:0000313" key="1">
    <source>
        <dbReference type="EMBL" id="MBF0966649.1"/>
    </source>
</evidence>
<dbReference type="RefSeq" id="WP_424623350.1">
    <property type="nucleotide sequence ID" value="NZ_CBDFBV010000103.1"/>
</dbReference>
<proteinExistence type="predicted"/>
<sequence>MDPLHKLLKKDEDREAAVRALGDAHHALDDAVATYRSAFKAATSNGWPKAALTKAGFPDPVRLPKASTRTPDAEA</sequence>
<comment type="caution">
    <text evidence="1">The sequence shown here is derived from an EMBL/GenBank/DDBJ whole genome shotgun (WGS) entry which is preliminary data.</text>
</comment>
<dbReference type="Proteomes" id="UP000759246">
    <property type="component" value="Unassembled WGS sequence"/>
</dbReference>
<reference evidence="1" key="1">
    <citation type="submission" date="2020-04" db="EMBL/GenBank/DDBJ databases">
        <title>Deep metagenomics examines the oral microbiome during advanced dental caries in children, revealing novel taxa and co-occurrences with host molecules.</title>
        <authorList>
            <person name="Baker J.L."/>
            <person name="Morton J.T."/>
            <person name="Dinis M."/>
            <person name="Alvarez R."/>
            <person name="Tran N.C."/>
            <person name="Knight R."/>
            <person name="Edlund A."/>
        </authorList>
    </citation>
    <scope>NUCLEOTIDE SEQUENCE</scope>
    <source>
        <strain evidence="1">JCVI_30_bin.13</strain>
    </source>
</reference>
<gene>
    <name evidence="1" type="ORF">HXK09_05770</name>
</gene>
<protein>
    <submittedName>
        <fullName evidence="1">Uncharacterized protein</fullName>
    </submittedName>
</protein>